<evidence type="ECO:0000256" key="1">
    <source>
        <dbReference type="SAM" id="MobiDB-lite"/>
    </source>
</evidence>
<proteinExistence type="predicted"/>
<gene>
    <name evidence="2" type="ORF">Pfra01_000009600</name>
</gene>
<feature type="region of interest" description="Disordered" evidence="1">
    <location>
        <begin position="412"/>
        <end position="442"/>
    </location>
</feature>
<dbReference type="PANTHER" id="PTHR37558:SF1">
    <property type="entry name" value="HTH CENPB-TYPE DOMAIN-CONTAINING PROTEIN"/>
    <property type="match status" value="1"/>
</dbReference>
<reference evidence="2" key="1">
    <citation type="submission" date="2023-04" db="EMBL/GenBank/DDBJ databases">
        <title>Phytophthora fragariaefolia NBRC 109709.</title>
        <authorList>
            <person name="Ichikawa N."/>
            <person name="Sato H."/>
            <person name="Tonouchi N."/>
        </authorList>
    </citation>
    <scope>NUCLEOTIDE SEQUENCE</scope>
    <source>
        <strain evidence="2">NBRC 109709</strain>
    </source>
</reference>
<keyword evidence="3" id="KW-1185">Reference proteome</keyword>
<protein>
    <submittedName>
        <fullName evidence="2">Unnamed protein product</fullName>
    </submittedName>
</protein>
<feature type="region of interest" description="Disordered" evidence="1">
    <location>
        <begin position="24"/>
        <end position="140"/>
    </location>
</feature>
<dbReference type="PANTHER" id="PTHR37558">
    <property type="entry name" value="HTH CENPB-TYPE DOMAIN-CONTAINING PROTEIN"/>
    <property type="match status" value="1"/>
</dbReference>
<name>A0A9W6TJI9_9STRA</name>
<dbReference type="Proteomes" id="UP001165121">
    <property type="component" value="Unassembled WGS sequence"/>
</dbReference>
<dbReference type="EMBL" id="BSXT01000005">
    <property type="protein sequence ID" value="GMF14547.1"/>
    <property type="molecule type" value="Genomic_DNA"/>
</dbReference>
<evidence type="ECO:0000313" key="3">
    <source>
        <dbReference type="Proteomes" id="UP001165121"/>
    </source>
</evidence>
<comment type="caution">
    <text evidence="2">The sequence shown here is derived from an EMBL/GenBank/DDBJ whole genome shotgun (WGS) entry which is preliminary data.</text>
</comment>
<sequence length="460" mass="51375">MSYCCRQGWLALDPLPSVPLPPVAQASQTAACPEPAAEKVAPNPRAAAKAARIAVTPRNAEAPQAAAAESKSPAPARSAGDKPFAAKKPASTLLDATGKRATKKSTTIGLLQSGLLPPLGPRRLRESEPPSTSPRPSPHHLRVLLQVSVILSDEVVPDIADLSFPDMDATIPDVSEGHIQNATNNDADTDTRHWITRTEGALSRGTFGQFLRRDRFQDTARYLHFNDSELQQTSGDRAFKIRPHLNSATMPKTRKPPGTNSDTEGAETTPALQLQQAVALQDQDQPHFPLVDPDRPAVRQRFAAVDDIVLLKTVNLYRHWTAPAGTSNGIMNAFNQIAAHWRLDPAFGPKKQGSALRAQFNTLMRQFKADQCQSMRKSGTVEEYEEREVLLQKMAKYEYKIKRLEFEREQQHQKLKHEQDEAAKHREHELALEERRMKADEEREKRMHEFLLKMLSQKKD</sequence>
<feature type="compositionally biased region" description="Low complexity" evidence="1">
    <location>
        <begin position="39"/>
        <end position="78"/>
    </location>
</feature>
<dbReference type="OrthoDB" id="72637at2759"/>
<feature type="region of interest" description="Disordered" evidence="1">
    <location>
        <begin position="245"/>
        <end position="270"/>
    </location>
</feature>
<accession>A0A9W6TJI9</accession>
<evidence type="ECO:0000313" key="2">
    <source>
        <dbReference type="EMBL" id="GMF14547.1"/>
    </source>
</evidence>
<organism evidence="2 3">
    <name type="scientific">Phytophthora fragariaefolia</name>
    <dbReference type="NCBI Taxonomy" id="1490495"/>
    <lineage>
        <taxon>Eukaryota</taxon>
        <taxon>Sar</taxon>
        <taxon>Stramenopiles</taxon>
        <taxon>Oomycota</taxon>
        <taxon>Peronosporomycetes</taxon>
        <taxon>Peronosporales</taxon>
        <taxon>Peronosporaceae</taxon>
        <taxon>Phytophthora</taxon>
    </lineage>
</organism>
<dbReference type="AlphaFoldDB" id="A0A9W6TJI9"/>